<dbReference type="EMBL" id="JABFCX010000001">
    <property type="protein sequence ID" value="NNU14709.1"/>
    <property type="molecule type" value="Genomic_DNA"/>
</dbReference>
<proteinExistence type="predicted"/>
<reference evidence="1 2" key="1">
    <citation type="submission" date="2020-05" db="EMBL/GenBank/DDBJ databases">
        <title>Parvularcula mediterraneae sp. nov., isolated from polypropylene straw from shallow seawater of the seashore of Laganas in Zakynthos island, Greece.</title>
        <authorList>
            <person name="Szabo I."/>
            <person name="Al-Omari J."/>
            <person name="Rado J."/>
            <person name="Szerdahelyi G.S."/>
        </authorList>
    </citation>
    <scope>NUCLEOTIDE SEQUENCE [LARGE SCALE GENOMIC DNA]</scope>
    <source>
        <strain evidence="1 2">ZS-1/3</strain>
    </source>
</reference>
<accession>A0A7Y3W3R1</accession>
<dbReference type="SUPFAM" id="SSF74653">
    <property type="entry name" value="TolA/TonB C-terminal domain"/>
    <property type="match status" value="1"/>
</dbReference>
<gene>
    <name evidence="1" type="ORF">HK107_00040</name>
</gene>
<name>A0A7Y3W3R1_9PROT</name>
<sequence length="136" mass="14863">MRLAIAAAFILAACATTPPEPPIIVDRSAEPFVRVSPQGFEVCFQDVELPYEALVEAEMKTSPDGFVTNAFIVRTTDPCLAPYVLAAVRQWRYPAKMVDGQLAARRGIRTILAFELSDDDVPETPARPAEEPAADE</sequence>
<evidence type="ECO:0000313" key="1">
    <source>
        <dbReference type="EMBL" id="NNU14709.1"/>
    </source>
</evidence>
<dbReference type="Gene3D" id="3.30.1150.10">
    <property type="match status" value="1"/>
</dbReference>
<organism evidence="1 2">
    <name type="scientific">Parvularcula mediterranea</name>
    <dbReference type="NCBI Taxonomy" id="2732508"/>
    <lineage>
        <taxon>Bacteria</taxon>
        <taxon>Pseudomonadati</taxon>
        <taxon>Pseudomonadota</taxon>
        <taxon>Alphaproteobacteria</taxon>
        <taxon>Parvularculales</taxon>
        <taxon>Parvularculaceae</taxon>
        <taxon>Parvularcula</taxon>
    </lineage>
</organism>
<keyword evidence="2" id="KW-1185">Reference proteome</keyword>
<comment type="caution">
    <text evidence="1">The sequence shown here is derived from an EMBL/GenBank/DDBJ whole genome shotgun (WGS) entry which is preliminary data.</text>
</comment>
<protein>
    <recommendedName>
        <fullName evidence="3">TonB C-terminal domain-containing protein</fullName>
    </recommendedName>
</protein>
<dbReference type="RefSeq" id="WP_173195560.1">
    <property type="nucleotide sequence ID" value="NZ_JABFCX010000001.1"/>
</dbReference>
<dbReference type="AlphaFoldDB" id="A0A7Y3W3R1"/>
<evidence type="ECO:0000313" key="2">
    <source>
        <dbReference type="Proteomes" id="UP000536835"/>
    </source>
</evidence>
<dbReference type="Proteomes" id="UP000536835">
    <property type="component" value="Unassembled WGS sequence"/>
</dbReference>
<evidence type="ECO:0008006" key="3">
    <source>
        <dbReference type="Google" id="ProtNLM"/>
    </source>
</evidence>